<dbReference type="EMBL" id="CAJOBQ010008764">
    <property type="protein sequence ID" value="CAF4694186.1"/>
    <property type="molecule type" value="Genomic_DNA"/>
</dbReference>
<evidence type="ECO:0000313" key="5">
    <source>
        <dbReference type="Proteomes" id="UP000663873"/>
    </source>
</evidence>
<evidence type="ECO:0000313" key="2">
    <source>
        <dbReference type="EMBL" id="CAF4557185.1"/>
    </source>
</evidence>
<dbReference type="Proteomes" id="UP000663851">
    <property type="component" value="Unassembled WGS sequence"/>
</dbReference>
<keyword evidence="5" id="KW-1185">Reference proteome</keyword>
<dbReference type="Proteomes" id="UP000663873">
    <property type="component" value="Unassembled WGS sequence"/>
</dbReference>
<dbReference type="EMBL" id="CAJOBP010006723">
    <property type="protein sequence ID" value="CAF4499452.1"/>
    <property type="molecule type" value="Genomic_DNA"/>
</dbReference>
<evidence type="ECO:0000313" key="4">
    <source>
        <dbReference type="Proteomes" id="UP000663851"/>
    </source>
</evidence>
<proteinExistence type="predicted"/>
<comment type="caution">
    <text evidence="2">The sequence shown here is derived from an EMBL/GenBank/DDBJ whole genome shotgun (WGS) entry which is preliminary data.</text>
</comment>
<organism evidence="2 4">
    <name type="scientific">Rotaria socialis</name>
    <dbReference type="NCBI Taxonomy" id="392032"/>
    <lineage>
        <taxon>Eukaryota</taxon>
        <taxon>Metazoa</taxon>
        <taxon>Spiralia</taxon>
        <taxon>Gnathifera</taxon>
        <taxon>Rotifera</taxon>
        <taxon>Eurotatoria</taxon>
        <taxon>Bdelloidea</taxon>
        <taxon>Philodinida</taxon>
        <taxon>Philodinidae</taxon>
        <taxon>Rotaria</taxon>
    </lineage>
</organism>
<accession>A0A820Z220</accession>
<sequence>MVEQGPLPPAADPHEEQHLQEICGHCGRQILLDQPSRRCDRGDVVYHRTCLPSSLSMNLNDDDLVLTHRNGSPHMRWVLVDVQDPDDNMNIGECPVEIRRAEIDTDILGYDLMIGIE</sequence>
<protein>
    <submittedName>
        <fullName evidence="2">Uncharacterized protein</fullName>
    </submittedName>
</protein>
<evidence type="ECO:0000313" key="1">
    <source>
        <dbReference type="EMBL" id="CAF4499452.1"/>
    </source>
</evidence>
<dbReference type="AlphaFoldDB" id="A0A820Z220"/>
<gene>
    <name evidence="2" type="ORF">HFQ381_LOCUS31233</name>
    <name evidence="3" type="ORF">TSG867_LOCUS33016</name>
    <name evidence="1" type="ORF">UJA718_LOCUS26217</name>
</gene>
<dbReference type="EMBL" id="CAJOBO010006158">
    <property type="protein sequence ID" value="CAF4557185.1"/>
    <property type="molecule type" value="Genomic_DNA"/>
</dbReference>
<evidence type="ECO:0000313" key="3">
    <source>
        <dbReference type="EMBL" id="CAF4694186.1"/>
    </source>
</evidence>
<reference evidence="2" key="1">
    <citation type="submission" date="2021-02" db="EMBL/GenBank/DDBJ databases">
        <authorList>
            <person name="Nowell W R."/>
        </authorList>
    </citation>
    <scope>NUCLEOTIDE SEQUENCE</scope>
</reference>
<dbReference type="Proteomes" id="UP000663862">
    <property type="component" value="Unassembled WGS sequence"/>
</dbReference>
<name>A0A820Z220_9BILA</name>